<sequence>MAKEAMFGQSEEGDGLIRLGMGRRGLAMAAGLLAVSGLVAAVFYYVSQPRTLRLAVGPLGSEDARMAAAFVQGLNRDKAAVRLRLVLTEGSEDSAKRIDAGQADLAMLRADIAMPSTADTVLITRRTYPFFITATETAIGRIADLRGRKVGVGRNPAGNITLLKRVLAQYEVRPEEVEIVGLNQEEIVSSAKEKRIDAFFSINAVGSHTNNDGLRRLREAWGNDPVLIPVREADALALHYRAIESGEIVRGALGGDPPRPAESLPTISITSRLVAAQSLDDNLVGELTKDILGLRLTLASELPAVQALETPSTDKDAPLPVHSGAAAYIDGEQESFFDRYGDWFYIGAMALSAVGTGGAALLGRESANRRRRAMSGLDELLELLNVIRSCEDEAELMRLGREADQILTRVLADYAKGDLDVAALAAYRLAIDQVGRAVAERQRALAEA</sequence>
<evidence type="ECO:0000313" key="2">
    <source>
        <dbReference type="EMBL" id="UZF86484.1"/>
    </source>
</evidence>
<keyword evidence="1" id="KW-0472">Membrane</keyword>
<organism evidence="2">
    <name type="scientific">Bosea sp. NBC_00436</name>
    <dbReference type="NCBI Taxonomy" id="2969620"/>
    <lineage>
        <taxon>Bacteria</taxon>
        <taxon>Pseudomonadati</taxon>
        <taxon>Pseudomonadota</taxon>
        <taxon>Alphaproteobacteria</taxon>
        <taxon>Hyphomicrobiales</taxon>
        <taxon>Boseaceae</taxon>
        <taxon>Bosea</taxon>
    </lineage>
</organism>
<dbReference type="Pfam" id="PF16868">
    <property type="entry name" value="NMT1_3"/>
    <property type="match status" value="1"/>
</dbReference>
<keyword evidence="1" id="KW-0812">Transmembrane</keyword>
<dbReference type="EMBL" id="CP102774">
    <property type="protein sequence ID" value="UZF86484.1"/>
    <property type="molecule type" value="Genomic_DNA"/>
</dbReference>
<reference evidence="2" key="1">
    <citation type="submission" date="2022-08" db="EMBL/GenBank/DDBJ databases">
        <title>Complete Genome Sequences of 2 Bosea sp. soil isolates.</title>
        <authorList>
            <person name="Alvarez Arevalo M."/>
            <person name="Sterndorff E.B."/>
            <person name="Faurdal D."/>
            <person name="Joergensen T.S."/>
            <person name="Weber T."/>
        </authorList>
    </citation>
    <scope>NUCLEOTIDE SEQUENCE</scope>
    <source>
        <strain evidence="2">NBC_00436</strain>
    </source>
</reference>
<dbReference type="SUPFAM" id="SSF53850">
    <property type="entry name" value="Periplasmic binding protein-like II"/>
    <property type="match status" value="1"/>
</dbReference>
<gene>
    <name evidence="2" type="ORF">NWE54_22325</name>
</gene>
<feature type="transmembrane region" description="Helical" evidence="1">
    <location>
        <begin position="343"/>
        <end position="362"/>
    </location>
</feature>
<name>A0A9E7ZX61_9HYPH</name>
<proteinExistence type="predicted"/>
<protein>
    <submittedName>
        <fullName evidence="2">ABC transporter substrate-binding protein</fullName>
    </submittedName>
</protein>
<evidence type="ECO:0000256" key="1">
    <source>
        <dbReference type="SAM" id="Phobius"/>
    </source>
</evidence>
<dbReference type="InterPro" id="IPR011852">
    <property type="entry name" value="TRAP_TAXI"/>
</dbReference>
<dbReference type="AlphaFoldDB" id="A0A9E7ZX61"/>
<accession>A0A9E7ZX61</accession>
<dbReference type="PANTHER" id="PTHR42941:SF1">
    <property type="entry name" value="SLL1037 PROTEIN"/>
    <property type="match status" value="1"/>
</dbReference>
<feature type="transmembrane region" description="Helical" evidence="1">
    <location>
        <begin position="26"/>
        <end position="46"/>
    </location>
</feature>
<keyword evidence="1" id="KW-1133">Transmembrane helix</keyword>
<dbReference type="PANTHER" id="PTHR42941">
    <property type="entry name" value="SLL1037 PROTEIN"/>
    <property type="match status" value="1"/>
</dbReference>
<dbReference type="Gene3D" id="3.40.190.10">
    <property type="entry name" value="Periplasmic binding protein-like II"/>
    <property type="match status" value="2"/>
</dbReference>